<gene>
    <name evidence="4" type="primary">LOC105424743</name>
</gene>
<keyword evidence="1" id="KW-0694">RNA-binding</keyword>
<organism evidence="3 4">
    <name type="scientific">Pogonomyrmex barbatus</name>
    <name type="common">red harvester ant</name>
    <dbReference type="NCBI Taxonomy" id="144034"/>
    <lineage>
        <taxon>Eukaryota</taxon>
        <taxon>Metazoa</taxon>
        <taxon>Ecdysozoa</taxon>
        <taxon>Arthropoda</taxon>
        <taxon>Hexapoda</taxon>
        <taxon>Insecta</taxon>
        <taxon>Pterygota</taxon>
        <taxon>Neoptera</taxon>
        <taxon>Endopterygota</taxon>
        <taxon>Hymenoptera</taxon>
        <taxon>Apocrita</taxon>
        <taxon>Aculeata</taxon>
        <taxon>Formicoidea</taxon>
        <taxon>Formicidae</taxon>
        <taxon>Myrmicinae</taxon>
        <taxon>Pogonomyrmex</taxon>
    </lineage>
</organism>
<protein>
    <submittedName>
        <fullName evidence="4">Nucleolysin TIA-1-like</fullName>
    </submittedName>
</protein>
<dbReference type="OrthoDB" id="439808at2759"/>
<dbReference type="AlphaFoldDB" id="A0A6I9W4N0"/>
<dbReference type="GeneID" id="105424743"/>
<dbReference type="InterPro" id="IPR012677">
    <property type="entry name" value="Nucleotide-bd_a/b_plait_sf"/>
</dbReference>
<dbReference type="KEGG" id="pbar:105424743"/>
<proteinExistence type="predicted"/>
<dbReference type="Pfam" id="PF00076">
    <property type="entry name" value="RRM_1"/>
    <property type="match status" value="1"/>
</dbReference>
<dbReference type="Gene3D" id="3.30.70.330">
    <property type="match status" value="1"/>
</dbReference>
<evidence type="ECO:0000313" key="4">
    <source>
        <dbReference type="RefSeq" id="XP_011633443.1"/>
    </source>
</evidence>
<evidence type="ECO:0000256" key="1">
    <source>
        <dbReference type="ARBA" id="ARBA00022884"/>
    </source>
</evidence>
<dbReference type="InterPro" id="IPR000504">
    <property type="entry name" value="RRM_dom"/>
</dbReference>
<dbReference type="InterPro" id="IPR035979">
    <property type="entry name" value="RBD_domain_sf"/>
</dbReference>
<evidence type="ECO:0000313" key="3">
    <source>
        <dbReference type="Proteomes" id="UP000504615"/>
    </source>
</evidence>
<keyword evidence="3" id="KW-1185">Reference proteome</keyword>
<dbReference type="Proteomes" id="UP000504615">
    <property type="component" value="Unplaced"/>
</dbReference>
<accession>A0A6I9W4N0</accession>
<feature type="domain" description="RRM" evidence="2">
    <location>
        <begin position="9"/>
        <end position="43"/>
    </location>
</feature>
<dbReference type="SUPFAM" id="SSF54928">
    <property type="entry name" value="RNA-binding domain, RBD"/>
    <property type="match status" value="1"/>
</dbReference>
<dbReference type="GO" id="GO:0003723">
    <property type="term" value="F:RNA binding"/>
    <property type="evidence" value="ECO:0007669"/>
    <property type="project" value="UniProtKB-KW"/>
</dbReference>
<sequence>MSDDTPTTLYVGNLDRAVSEDLLCALFSHIGIVRSCKIIREKHTHVHICAYMSACENNEIRQKRKRPQM</sequence>
<name>A0A6I9W4N0_9HYME</name>
<reference evidence="4" key="1">
    <citation type="submission" date="2025-08" db="UniProtKB">
        <authorList>
            <consortium name="RefSeq"/>
        </authorList>
    </citation>
    <scope>IDENTIFICATION</scope>
</reference>
<dbReference type="RefSeq" id="XP_011633443.1">
    <property type="nucleotide sequence ID" value="XM_011635141.2"/>
</dbReference>
<evidence type="ECO:0000259" key="2">
    <source>
        <dbReference type="Pfam" id="PF00076"/>
    </source>
</evidence>